<dbReference type="EMBL" id="GG666608">
    <property type="protein sequence ID" value="EEN49719.1"/>
    <property type="molecule type" value="Genomic_DNA"/>
</dbReference>
<organism>
    <name type="scientific">Branchiostoma floridae</name>
    <name type="common">Florida lancelet</name>
    <name type="synonym">Amphioxus</name>
    <dbReference type="NCBI Taxonomy" id="7739"/>
    <lineage>
        <taxon>Eukaryota</taxon>
        <taxon>Metazoa</taxon>
        <taxon>Chordata</taxon>
        <taxon>Cephalochordata</taxon>
        <taxon>Leptocardii</taxon>
        <taxon>Amphioxiformes</taxon>
        <taxon>Branchiostomatidae</taxon>
        <taxon>Branchiostoma</taxon>
    </lineage>
</organism>
<dbReference type="AlphaFoldDB" id="C3ZCL5"/>
<name>C3ZCL5_BRAFL</name>
<dbReference type="PROSITE" id="PS51257">
    <property type="entry name" value="PROKAR_LIPOPROTEIN"/>
    <property type="match status" value="1"/>
</dbReference>
<accession>C3ZCL5</accession>
<reference evidence="1" key="1">
    <citation type="journal article" date="2008" name="Nature">
        <title>The amphioxus genome and the evolution of the chordate karyotype.</title>
        <authorList>
            <consortium name="US DOE Joint Genome Institute (JGI-PGF)"/>
            <person name="Putnam N.H."/>
            <person name="Butts T."/>
            <person name="Ferrier D.E.K."/>
            <person name="Furlong R.F."/>
            <person name="Hellsten U."/>
            <person name="Kawashima T."/>
            <person name="Robinson-Rechavi M."/>
            <person name="Shoguchi E."/>
            <person name="Terry A."/>
            <person name="Yu J.-K."/>
            <person name="Benito-Gutierrez E.L."/>
            <person name="Dubchak I."/>
            <person name="Garcia-Fernandez J."/>
            <person name="Gibson-Brown J.J."/>
            <person name="Grigoriev I.V."/>
            <person name="Horton A.C."/>
            <person name="de Jong P.J."/>
            <person name="Jurka J."/>
            <person name="Kapitonov V.V."/>
            <person name="Kohara Y."/>
            <person name="Kuroki Y."/>
            <person name="Lindquist E."/>
            <person name="Lucas S."/>
            <person name="Osoegawa K."/>
            <person name="Pennacchio L.A."/>
            <person name="Salamov A.A."/>
            <person name="Satou Y."/>
            <person name="Sauka-Spengler T."/>
            <person name="Schmutz J."/>
            <person name="Shin-I T."/>
            <person name="Toyoda A."/>
            <person name="Bronner-Fraser M."/>
            <person name="Fujiyama A."/>
            <person name="Holland L.Z."/>
            <person name="Holland P.W.H."/>
            <person name="Satoh N."/>
            <person name="Rokhsar D.S."/>
        </authorList>
    </citation>
    <scope>NUCLEOTIDE SEQUENCE [LARGE SCALE GENOMIC DNA]</scope>
    <source>
        <strain evidence="1">S238N-H82</strain>
        <tissue evidence="1">Testes</tissue>
    </source>
</reference>
<proteinExistence type="predicted"/>
<protein>
    <submittedName>
        <fullName evidence="1">Uncharacterized protein</fullName>
    </submittedName>
</protein>
<evidence type="ECO:0000313" key="1">
    <source>
        <dbReference type="EMBL" id="EEN49719.1"/>
    </source>
</evidence>
<dbReference type="InParanoid" id="C3ZCL5"/>
<gene>
    <name evidence="1" type="ORF">BRAFLDRAFT_64005</name>
</gene>
<sequence length="215" mass="23632">MGRICGLAGNSCLGSACRPTGQRVAWAGMVGDPAYDQTCLRVLPGPGNVCLTSHQNMTKYTCGYFPDQHMTKCTCGYFPDQHMAKYACGYFPDQNMTKYTCGYFPDQNMTKYTCGYFPDQHMVTYACGYFPDQNMTKYTCGYFPDQVSHEPPAAGGRLTWVLDAAAGLSDMTCTGACAPHLAPFRGAHLLAVWETLRRQDGEAGEADVLSEHYPL</sequence>